<dbReference type="Gene3D" id="3.40.80.10">
    <property type="entry name" value="Peptidoglycan recognition protein-like"/>
    <property type="match status" value="1"/>
</dbReference>
<dbReference type="SUPFAM" id="SSF55846">
    <property type="entry name" value="N-acetylmuramoyl-L-alanine amidase-like"/>
    <property type="match status" value="1"/>
</dbReference>
<dbReference type="GO" id="GO:0009254">
    <property type="term" value="P:peptidoglycan turnover"/>
    <property type="evidence" value="ECO:0007669"/>
    <property type="project" value="TreeGrafter"/>
</dbReference>
<dbReference type="CDD" id="cd06583">
    <property type="entry name" value="PGRP"/>
    <property type="match status" value="1"/>
</dbReference>
<evidence type="ECO:0000256" key="4">
    <source>
        <dbReference type="ARBA" id="ARBA00023316"/>
    </source>
</evidence>
<evidence type="ECO:0000313" key="6">
    <source>
        <dbReference type="EMBL" id="VWQ34544.1"/>
    </source>
</evidence>
<dbReference type="Pfam" id="PF01510">
    <property type="entry name" value="Amidase_2"/>
    <property type="match status" value="1"/>
</dbReference>
<dbReference type="AlphaFoldDB" id="A0A8U0LAI2"/>
<organism evidence="6 7">
    <name type="scientific">Bifidobacterium longum subsp. infantis</name>
    <dbReference type="NCBI Taxonomy" id="1682"/>
    <lineage>
        <taxon>Bacteria</taxon>
        <taxon>Bacillati</taxon>
        <taxon>Actinomycetota</taxon>
        <taxon>Actinomycetes</taxon>
        <taxon>Bifidobacteriales</taxon>
        <taxon>Bifidobacteriaceae</taxon>
        <taxon>Bifidobacterium</taxon>
    </lineage>
</organism>
<evidence type="ECO:0000256" key="2">
    <source>
        <dbReference type="ARBA" id="ARBA00011901"/>
    </source>
</evidence>
<keyword evidence="3" id="KW-0378">Hydrolase</keyword>
<feature type="domain" description="N-acetylmuramoyl-L-alanine amidase" evidence="5">
    <location>
        <begin position="12"/>
        <end position="142"/>
    </location>
</feature>
<dbReference type="RefSeq" id="WP_174772727.1">
    <property type="nucleotide sequence ID" value="NZ_CABWKH010000012.1"/>
</dbReference>
<dbReference type="Proteomes" id="UP000494246">
    <property type="component" value="Unassembled WGS sequence"/>
</dbReference>
<evidence type="ECO:0000256" key="3">
    <source>
        <dbReference type="ARBA" id="ARBA00022801"/>
    </source>
</evidence>
<dbReference type="PANTHER" id="PTHR30417">
    <property type="entry name" value="N-ACETYLMURAMOYL-L-ALANINE AMIDASE AMID"/>
    <property type="match status" value="1"/>
</dbReference>
<dbReference type="EC" id="3.5.1.28" evidence="2"/>
<dbReference type="InterPro" id="IPR002502">
    <property type="entry name" value="Amidase_domain"/>
</dbReference>
<evidence type="ECO:0000259" key="5">
    <source>
        <dbReference type="SMART" id="SM00644"/>
    </source>
</evidence>
<dbReference type="InterPro" id="IPR051206">
    <property type="entry name" value="NAMLAA_amidase_2"/>
</dbReference>
<comment type="catalytic activity">
    <reaction evidence="1">
        <text>Hydrolyzes the link between N-acetylmuramoyl residues and L-amino acid residues in certain cell-wall glycopeptides.</text>
        <dbReference type="EC" id="3.5.1.28"/>
    </reaction>
</comment>
<dbReference type="EMBL" id="CABWKH010000012">
    <property type="protein sequence ID" value="VWQ34544.1"/>
    <property type="molecule type" value="Genomic_DNA"/>
</dbReference>
<keyword evidence="4" id="KW-0961">Cell wall biogenesis/degradation</keyword>
<dbReference type="InterPro" id="IPR036505">
    <property type="entry name" value="Amidase/PGRP_sf"/>
</dbReference>
<reference evidence="6 7" key="1">
    <citation type="submission" date="2019-10" db="EMBL/GenBank/DDBJ databases">
        <authorList>
            <consortium name="Melissa Lawson"/>
            <person name="O'neill I."/>
        </authorList>
    </citation>
    <scope>NUCLEOTIDE SEQUENCE [LARGE SCALE GENOMIC DNA]</scope>
    <source>
        <strain evidence="6">LH_23</strain>
    </source>
</reference>
<sequence>MTGASFARWRGSPNHYNGRNGYAISHITLHIMVGTLAGTDSVFQRAGGASAHYGIGGSGEIHQYVSESDGSWSDANYASNNSTVSIEHEGGMAGVPCTRACMDASARLCADIARRQGWGRLWYDGLNGNVWLHREIPGTDHYGCPDKAVNGLDVNYVINKANEILGGNDMTSSGDVWNYGIGEDATPGKNNLPAWIRLSWIHHDTAKLYSILTRTDDGGTKDGSSGDIYTRVCYIDKRVREMSATVTAQAAAIEALSKALGTNPADIAATVEKAVKAKLDALDITVTATSKKED</sequence>
<dbReference type="PANTHER" id="PTHR30417:SF1">
    <property type="entry name" value="N-ACETYLMURAMOYL-L-ALANINE AMIDASE AMID"/>
    <property type="match status" value="1"/>
</dbReference>
<dbReference type="SMART" id="SM00644">
    <property type="entry name" value="Ami_2"/>
    <property type="match status" value="1"/>
</dbReference>
<proteinExistence type="predicted"/>
<name>A0A8U0LAI2_BIFLI</name>
<dbReference type="GO" id="GO:0071555">
    <property type="term" value="P:cell wall organization"/>
    <property type="evidence" value="ECO:0007669"/>
    <property type="project" value="UniProtKB-KW"/>
</dbReference>
<dbReference type="GO" id="GO:0009253">
    <property type="term" value="P:peptidoglycan catabolic process"/>
    <property type="evidence" value="ECO:0007669"/>
    <property type="project" value="InterPro"/>
</dbReference>
<protein>
    <recommendedName>
        <fullName evidence="2">N-acetylmuramoyl-L-alanine amidase</fullName>
        <ecNumber evidence="2">3.5.1.28</ecNumber>
    </recommendedName>
</protein>
<evidence type="ECO:0000313" key="7">
    <source>
        <dbReference type="Proteomes" id="UP000494246"/>
    </source>
</evidence>
<evidence type="ECO:0000256" key="1">
    <source>
        <dbReference type="ARBA" id="ARBA00001561"/>
    </source>
</evidence>
<comment type="caution">
    <text evidence="6">The sequence shown here is derived from an EMBL/GenBank/DDBJ whole genome shotgun (WGS) entry which is preliminary data.</text>
</comment>
<accession>A0A8U0LAI2</accession>
<dbReference type="GO" id="GO:0008745">
    <property type="term" value="F:N-acetylmuramoyl-L-alanine amidase activity"/>
    <property type="evidence" value="ECO:0007669"/>
    <property type="project" value="UniProtKB-EC"/>
</dbReference>
<gene>
    <name evidence="6" type="primary">cwhA_2</name>
    <name evidence="6" type="ORF">BIFLH23_00780</name>
</gene>